<feature type="compositionally biased region" description="Polar residues" evidence="5">
    <location>
        <begin position="266"/>
        <end position="284"/>
    </location>
</feature>
<dbReference type="GO" id="GO:0008270">
    <property type="term" value="F:zinc ion binding"/>
    <property type="evidence" value="ECO:0007669"/>
    <property type="project" value="UniProtKB-KW"/>
</dbReference>
<evidence type="ECO:0000259" key="7">
    <source>
        <dbReference type="PROSITE" id="PS50089"/>
    </source>
</evidence>
<evidence type="ECO:0000256" key="4">
    <source>
        <dbReference type="PROSITE-ProRule" id="PRU00175"/>
    </source>
</evidence>
<dbReference type="PANTHER" id="PTHR22763:SF162">
    <property type="entry name" value="TRANSMEMBRANE E3 UBIQUITIN-PROTEIN LIGASE 1"/>
    <property type="match status" value="1"/>
</dbReference>
<feature type="compositionally biased region" description="Basic and acidic residues" evidence="5">
    <location>
        <begin position="238"/>
        <end position="265"/>
    </location>
</feature>
<keyword evidence="6" id="KW-0812">Transmembrane</keyword>
<protein>
    <recommendedName>
        <fullName evidence="7">RING-type domain-containing protein</fullName>
    </recommendedName>
</protein>
<feature type="region of interest" description="Disordered" evidence="5">
    <location>
        <begin position="172"/>
        <end position="201"/>
    </location>
</feature>
<evidence type="ECO:0000256" key="3">
    <source>
        <dbReference type="ARBA" id="ARBA00022833"/>
    </source>
</evidence>
<dbReference type="PANTHER" id="PTHR22763">
    <property type="entry name" value="RING ZINC FINGER PROTEIN"/>
    <property type="match status" value="1"/>
</dbReference>
<dbReference type="OrthoDB" id="6105938at2759"/>
<evidence type="ECO:0000256" key="2">
    <source>
        <dbReference type="ARBA" id="ARBA00022771"/>
    </source>
</evidence>
<dbReference type="InterPro" id="IPR013083">
    <property type="entry name" value="Znf_RING/FYVE/PHD"/>
</dbReference>
<evidence type="ECO:0000256" key="6">
    <source>
        <dbReference type="SAM" id="Phobius"/>
    </source>
</evidence>
<organism evidence="8 9">
    <name type="scientific">Piromyces finnis</name>
    <dbReference type="NCBI Taxonomy" id="1754191"/>
    <lineage>
        <taxon>Eukaryota</taxon>
        <taxon>Fungi</taxon>
        <taxon>Fungi incertae sedis</taxon>
        <taxon>Chytridiomycota</taxon>
        <taxon>Chytridiomycota incertae sedis</taxon>
        <taxon>Neocallimastigomycetes</taxon>
        <taxon>Neocallimastigales</taxon>
        <taxon>Neocallimastigaceae</taxon>
        <taxon>Piromyces</taxon>
    </lineage>
</organism>
<dbReference type="STRING" id="1754191.A0A1Y1VDY2"/>
<accession>A0A1Y1VDY2</accession>
<feature type="compositionally biased region" description="Basic residues" evidence="5">
    <location>
        <begin position="181"/>
        <end position="191"/>
    </location>
</feature>
<feature type="region of interest" description="Disordered" evidence="5">
    <location>
        <begin position="300"/>
        <end position="338"/>
    </location>
</feature>
<feature type="transmembrane region" description="Helical" evidence="6">
    <location>
        <begin position="95"/>
        <end position="115"/>
    </location>
</feature>
<dbReference type="InterPro" id="IPR001841">
    <property type="entry name" value="Znf_RING"/>
</dbReference>
<feature type="compositionally biased region" description="Polar residues" evidence="5">
    <location>
        <begin position="594"/>
        <end position="608"/>
    </location>
</feature>
<dbReference type="Pfam" id="PF13639">
    <property type="entry name" value="zf-RING_2"/>
    <property type="match status" value="1"/>
</dbReference>
<feature type="region of interest" description="Disordered" evidence="5">
    <location>
        <begin position="471"/>
        <end position="493"/>
    </location>
</feature>
<dbReference type="EMBL" id="MCFH01000014">
    <property type="protein sequence ID" value="ORX52953.1"/>
    <property type="molecule type" value="Genomic_DNA"/>
</dbReference>
<feature type="transmembrane region" description="Helical" evidence="6">
    <location>
        <begin position="18"/>
        <end position="36"/>
    </location>
</feature>
<feature type="compositionally biased region" description="Low complexity" evidence="5">
    <location>
        <begin position="309"/>
        <end position="324"/>
    </location>
</feature>
<keyword evidence="3" id="KW-0862">Zinc</keyword>
<dbReference type="SUPFAM" id="SSF57850">
    <property type="entry name" value="RING/U-box"/>
    <property type="match status" value="1"/>
</dbReference>
<sequence>MMEDQQNKILFLLMNSKVYYGIFIALVVLFLVKLRINKRKEVNLLKRKNVNENSQGNQQLKDKNEKEDDDIESSIEIIKRKNEEKKKRKSAYYHLIAKGFSFFHNINPISVYMMVHQDTSKINPISSSSSSSSSPEHQQDNVDYTPSSSSKKLNRNDLENQNSSLHHILKSESNDSVSYSHHTKVHHRKVKHEQNDSQSSVISSKFNEFDKSIQSDNLNIHHSTKDKYEPNQTNNHVPENHNKKVENSSLKKDSICSKDDNHHQNDCSTSNIHNLNINQNPGQNSINKSSFIKITDVTSQTNTTISQATPSTKTDSTTNTSDNNQNIENTNTSLFPTSSQNMNNKYSYFFDSLNSLKETVFGKPKNREINISQSDSQPSISSLNSNTYPSSTSIFSSNSYIVPNANRPRNSFMDIIRQGFEFFREDYSNQYIEELLDIYRDENITRALKAKKGGATDDELKFLKTVLYIPNDDDNDTKPPVKEMPNLPNINESDVDTITKANYEQDSSPISIADDNNDQLPSPATSNSSSTTKGKEKCKGKEVANDDNMDEHDPPIENSVSYRNGPSSSTNIQLPMSPVSENNDEIMYSKSLNEKTSLSSINENRNSPSSLKSKDKTSSSEKENESLTKESNECNHSNKIIYNEKKCSICFDDFQIYEKVIMLECSHIFHRHCIASWLKIKKDCPICRKDVIFNHDSKPNEIDKKRKPRSRISSTTSYTIIHIIHYKKQYSK</sequence>
<dbReference type="Gene3D" id="3.30.40.10">
    <property type="entry name" value="Zinc/RING finger domain, C3HC4 (zinc finger)"/>
    <property type="match status" value="1"/>
</dbReference>
<dbReference type="Proteomes" id="UP000193719">
    <property type="component" value="Unassembled WGS sequence"/>
</dbReference>
<dbReference type="AlphaFoldDB" id="A0A1Y1VDY2"/>
<keyword evidence="6" id="KW-1133">Transmembrane helix</keyword>
<proteinExistence type="predicted"/>
<feature type="compositionally biased region" description="Polar residues" evidence="5">
    <location>
        <begin position="325"/>
        <end position="338"/>
    </location>
</feature>
<feature type="region of interest" description="Disordered" evidence="5">
    <location>
        <begin position="123"/>
        <end position="156"/>
    </location>
</feature>
<feature type="region of interest" description="Disordered" evidence="5">
    <location>
        <begin position="223"/>
        <end position="284"/>
    </location>
</feature>
<dbReference type="GO" id="GO:0043161">
    <property type="term" value="P:proteasome-mediated ubiquitin-dependent protein catabolic process"/>
    <property type="evidence" value="ECO:0007669"/>
    <property type="project" value="TreeGrafter"/>
</dbReference>
<reference evidence="8 9" key="1">
    <citation type="submission" date="2016-08" db="EMBL/GenBank/DDBJ databases">
        <title>Genomes of anaerobic fungi encode conserved fungal cellulosomes for biomass hydrolysis.</title>
        <authorList>
            <consortium name="DOE Joint Genome Institute"/>
            <person name="Haitjema C.H."/>
            <person name="Gilmore S.P."/>
            <person name="Henske J.K."/>
            <person name="Solomon K.V."/>
            <person name="De Groot R."/>
            <person name="Kuo A."/>
            <person name="Mondo S.J."/>
            <person name="Salamov A.A."/>
            <person name="Labutti K."/>
            <person name="Zhao Z."/>
            <person name="Chiniquy J."/>
            <person name="Barry K."/>
            <person name="Brewer H.M."/>
            <person name="Purvine S.O."/>
            <person name="Wright A.T."/>
            <person name="Boxma B."/>
            <person name="Van Alen T."/>
            <person name="Hackstein J.H."/>
            <person name="Baker S.E."/>
            <person name="Grigoriev I.V."/>
            <person name="O'Malley M.A."/>
        </authorList>
    </citation>
    <scope>NUCLEOTIDE SEQUENCE [LARGE SCALE GENOMIC DNA]</scope>
    <source>
        <strain evidence="9">finn</strain>
    </source>
</reference>
<dbReference type="GO" id="GO:0012505">
    <property type="term" value="C:endomembrane system"/>
    <property type="evidence" value="ECO:0007669"/>
    <property type="project" value="TreeGrafter"/>
</dbReference>
<evidence type="ECO:0000256" key="5">
    <source>
        <dbReference type="SAM" id="MobiDB-lite"/>
    </source>
</evidence>
<dbReference type="PROSITE" id="PS50089">
    <property type="entry name" value="ZF_RING_2"/>
    <property type="match status" value="1"/>
</dbReference>
<keyword evidence="6" id="KW-0472">Membrane</keyword>
<gene>
    <name evidence="8" type="ORF">BCR36DRAFT_411314</name>
</gene>
<keyword evidence="9" id="KW-1185">Reference proteome</keyword>
<evidence type="ECO:0000313" key="8">
    <source>
        <dbReference type="EMBL" id="ORX52953.1"/>
    </source>
</evidence>
<feature type="region of interest" description="Disordered" evidence="5">
    <location>
        <begin position="594"/>
        <end position="630"/>
    </location>
</feature>
<feature type="region of interest" description="Disordered" evidence="5">
    <location>
        <begin position="506"/>
        <end position="579"/>
    </location>
</feature>
<feature type="compositionally biased region" description="Basic and acidic residues" evidence="5">
    <location>
        <begin position="533"/>
        <end position="544"/>
    </location>
</feature>
<dbReference type="GO" id="GO:0061630">
    <property type="term" value="F:ubiquitin protein ligase activity"/>
    <property type="evidence" value="ECO:0007669"/>
    <property type="project" value="TreeGrafter"/>
</dbReference>
<name>A0A1Y1VDY2_9FUNG</name>
<reference evidence="8 9" key="2">
    <citation type="submission" date="2016-08" db="EMBL/GenBank/DDBJ databases">
        <title>Pervasive Adenine N6-methylation of Active Genes in Fungi.</title>
        <authorList>
            <consortium name="DOE Joint Genome Institute"/>
            <person name="Mondo S.J."/>
            <person name="Dannebaum R.O."/>
            <person name="Kuo R.C."/>
            <person name="Labutti K."/>
            <person name="Haridas S."/>
            <person name="Kuo A."/>
            <person name="Salamov A."/>
            <person name="Ahrendt S.R."/>
            <person name="Lipzen A."/>
            <person name="Sullivan W."/>
            <person name="Andreopoulos W.B."/>
            <person name="Clum A."/>
            <person name="Lindquist E."/>
            <person name="Daum C."/>
            <person name="Ramamoorthy G.K."/>
            <person name="Gryganskyi A."/>
            <person name="Culley D."/>
            <person name="Magnuson J.K."/>
            <person name="James T.Y."/>
            <person name="O'Malley M.A."/>
            <person name="Stajich J.E."/>
            <person name="Spatafora J.W."/>
            <person name="Visel A."/>
            <person name="Grigoriev I.V."/>
        </authorList>
    </citation>
    <scope>NUCLEOTIDE SEQUENCE [LARGE SCALE GENOMIC DNA]</scope>
    <source>
        <strain evidence="9">finn</strain>
    </source>
</reference>
<keyword evidence="1" id="KW-0479">Metal-binding</keyword>
<comment type="caution">
    <text evidence="8">The sequence shown here is derived from an EMBL/GenBank/DDBJ whole genome shotgun (WGS) entry which is preliminary data.</text>
</comment>
<feature type="compositionally biased region" description="Basic and acidic residues" evidence="5">
    <location>
        <begin position="612"/>
        <end position="630"/>
    </location>
</feature>
<dbReference type="CDD" id="cd16454">
    <property type="entry name" value="RING-H2_PA-TM-RING"/>
    <property type="match status" value="1"/>
</dbReference>
<dbReference type="SMART" id="SM00184">
    <property type="entry name" value="RING"/>
    <property type="match status" value="1"/>
</dbReference>
<keyword evidence="2 4" id="KW-0863">Zinc-finger</keyword>
<dbReference type="InterPro" id="IPR050731">
    <property type="entry name" value="HRD1_E3_ubiq-ligases"/>
</dbReference>
<feature type="compositionally biased region" description="Polar residues" evidence="5">
    <location>
        <begin position="141"/>
        <end position="151"/>
    </location>
</feature>
<feature type="compositionally biased region" description="Polar residues" evidence="5">
    <location>
        <begin position="558"/>
        <end position="574"/>
    </location>
</feature>
<evidence type="ECO:0000256" key="1">
    <source>
        <dbReference type="ARBA" id="ARBA00022723"/>
    </source>
</evidence>
<evidence type="ECO:0000313" key="9">
    <source>
        <dbReference type="Proteomes" id="UP000193719"/>
    </source>
</evidence>
<feature type="domain" description="RING-type" evidence="7">
    <location>
        <begin position="647"/>
        <end position="688"/>
    </location>
</feature>